<proteinExistence type="predicted"/>
<dbReference type="Pfam" id="PF00665">
    <property type="entry name" value="rve"/>
    <property type="match status" value="1"/>
</dbReference>
<name>A0A8J2RPB7_9CRUS</name>
<dbReference type="Proteomes" id="UP000789390">
    <property type="component" value="Unassembled WGS sequence"/>
</dbReference>
<evidence type="ECO:0000256" key="3">
    <source>
        <dbReference type="ARBA" id="ARBA00022750"/>
    </source>
</evidence>
<dbReference type="InterPro" id="IPR013103">
    <property type="entry name" value="RVT_2"/>
</dbReference>
<evidence type="ECO:0000256" key="5">
    <source>
        <dbReference type="SAM" id="MobiDB-lite"/>
    </source>
</evidence>
<dbReference type="OrthoDB" id="413361at2759"/>
<gene>
    <name evidence="7" type="ORF">DGAL_LOCUS6552</name>
</gene>
<dbReference type="GO" id="GO:0042575">
    <property type="term" value="C:DNA polymerase complex"/>
    <property type="evidence" value="ECO:0007669"/>
    <property type="project" value="UniProtKB-ARBA"/>
</dbReference>
<dbReference type="GO" id="GO:0015074">
    <property type="term" value="P:DNA integration"/>
    <property type="evidence" value="ECO:0007669"/>
    <property type="project" value="InterPro"/>
</dbReference>
<feature type="region of interest" description="Disordered" evidence="5">
    <location>
        <begin position="219"/>
        <end position="260"/>
    </location>
</feature>
<dbReference type="Gene3D" id="3.30.420.10">
    <property type="entry name" value="Ribonuclease H-like superfamily/Ribonuclease H"/>
    <property type="match status" value="1"/>
</dbReference>
<dbReference type="InterPro" id="IPR012337">
    <property type="entry name" value="RNaseH-like_sf"/>
</dbReference>
<dbReference type="InterPro" id="IPR057670">
    <property type="entry name" value="SH3_retrovirus"/>
</dbReference>
<protein>
    <recommendedName>
        <fullName evidence="6">Integrase catalytic domain-containing protein</fullName>
    </recommendedName>
</protein>
<dbReference type="Pfam" id="PF25597">
    <property type="entry name" value="SH3_retrovirus"/>
    <property type="match status" value="1"/>
</dbReference>
<keyword evidence="4" id="KW-0378">Hydrolase</keyword>
<dbReference type="Pfam" id="PF13976">
    <property type="entry name" value="gag_pre-integrs"/>
    <property type="match status" value="1"/>
</dbReference>
<dbReference type="InterPro" id="IPR039537">
    <property type="entry name" value="Retrotran_Ty1/copia-like"/>
</dbReference>
<feature type="compositionally biased region" description="Low complexity" evidence="5">
    <location>
        <begin position="223"/>
        <end position="251"/>
    </location>
</feature>
<dbReference type="InterPro" id="IPR025724">
    <property type="entry name" value="GAG-pre-integrase_dom"/>
</dbReference>
<dbReference type="Pfam" id="PF07727">
    <property type="entry name" value="RVT_2"/>
    <property type="match status" value="1"/>
</dbReference>
<dbReference type="GO" id="GO:0003676">
    <property type="term" value="F:nucleic acid binding"/>
    <property type="evidence" value="ECO:0007669"/>
    <property type="project" value="InterPro"/>
</dbReference>
<feature type="region of interest" description="Disordered" evidence="5">
    <location>
        <begin position="637"/>
        <end position="657"/>
    </location>
</feature>
<dbReference type="GO" id="GO:0071897">
    <property type="term" value="P:DNA biosynthetic process"/>
    <property type="evidence" value="ECO:0007669"/>
    <property type="project" value="UniProtKB-ARBA"/>
</dbReference>
<feature type="domain" description="Integrase catalytic" evidence="6">
    <location>
        <begin position="533"/>
        <end position="709"/>
    </location>
</feature>
<dbReference type="GO" id="GO:0006508">
    <property type="term" value="P:proteolysis"/>
    <property type="evidence" value="ECO:0007669"/>
    <property type="project" value="UniProtKB-KW"/>
</dbReference>
<sequence length="1567" mass="177800">MTSNPTKEMSHVAKFDGTNFQFWKFQITLLLEQHDLIEIVTGASTAPTPDIDASTQAVKNSVAIKTWNQRDTNARNFIVFTMESQQARSMMTCKSAKEMWTRLTDQYEQVASENKHFLRQRFYQYEFNKEHDIAAHITMIESMANQLNDMGVSVDEIDIVTKIIVTLPPSYKHIVSVWDNMDDSKKTLQSLRSRLFKEEARNKGCQEEDDVNAAFFAKKQEMSSQQSTQPAAARPPSQSSAARFSSQPSAQHSSGRGRGFRKKKCNYCGKNNHWDSQCWIKQDHMENGVPDGFQPFQAQFAQFRPQRQSDWPGDYAFTTLPGGINFEGSLRDNWYVDSGCTIHMSDQFHLFSNYQAVNNGSWPVKGVGRNNNMLQAKGMGDVLIQTNVNEEWHSGILKNVLFVPDLGVNLFSVRSATRAGLVVMFNNNQVTICKGEKILAVGESFSNHLYRLNIRSVKSHHPKVGHTPQTAFHALSRPEAQPLQLWHHRLGHTNTETIRKMESEKLVDGLIIKRSDTPAGPFCEGCALGKHHRLLFPTGGRKRANRIGELIHSDVCGPMSKTSPKGAKYFVIFKDDFSGYVFIHFIKLKSEVEALFRQLVQRILVETGQHVATLRSDNGGEYFSNAFEEWLKERGIKHESSAPKTPEQNGVSERSNRTIVEPARSMLHAASLPIELWAEASNTAVYIKNRVVSRSREGKTPYEIWKGIKPNLSHLRVFGADAYVHVPKDERTKFDPKAIKCIHVGYCETQKAFRLWDPATRKVRTSRDVLFNEERFFPISREFSFIDPPLVYTEPTELIPGNSMSSPSENPSETLPPENQLPVNQDQSSETREAPIVIVNPAVTNPRKKKQVIIITPREENPLGTRLRNKPSRWIEESQTEKYAGMALLDVEEPETVEEALNSAESKKWMSAMDEEYQSLVKNNTWTICNLPAGRNAIRNKWVFKIKSGAEDRYKARLVAKGFTQRPGIDYEETYSPVVRHDSLRAVLAITAAENLEMVQLDVKTAFLNGDLHEELYMFQPTGFEVEGQEHLVCRLNKSLYGLKQASRSWNEKFNNFLVQYGFSQSKADPCVYTIKTETELTIMAIWVDDGIVCSSLQSRLKDIVRYLEKVFEMTYGDVECFVGIQIRRNRERGLIHISQEKYIERTLKKFHMESCYSKSVPADPHARLSNNVERDPNDSFPFREAVGSLMFAATCTRPDIAFAVNQVAQFSTNPAKAHWEAVKRILSYLRGTITSGVCYGGVQERNMLLTYSDSDFAGDLVSKKSTTGVFCFLNGGPVAWSSRRQDCVSLSSTEAEYVAASAATKTVIWFRQLLDDIGCEQTSPTTLLCDNQGAISLVKNSGHQARSKHIDVKYHHIRDMVKEGAIHIEYIHTSQQLADILTKPLDGQLFSRLREESNIVDFNHVIRLFQALVHTDTSLGSSSESVAQIIRDLQLTLTSTDCTINTFVDVLKGSLQKCSSYGILKKWVRFDVERLIHYLILDGYLYEELIYGAEGSLYGHVKLGTNCIPEKLVFHVSRKTFFKVNDSTELNPVEASIERMEVSDDYSTDDMEEETFICGRKRQLSD</sequence>
<keyword evidence="1" id="KW-0645">Protease</keyword>
<dbReference type="GO" id="GO:0046872">
    <property type="term" value="F:metal ion binding"/>
    <property type="evidence" value="ECO:0007669"/>
    <property type="project" value="UniProtKB-KW"/>
</dbReference>
<dbReference type="PROSITE" id="PS50994">
    <property type="entry name" value="INTEGRASE"/>
    <property type="match status" value="1"/>
</dbReference>
<feature type="compositionally biased region" description="Polar residues" evidence="5">
    <location>
        <begin position="642"/>
        <end position="653"/>
    </location>
</feature>
<dbReference type="Gene3D" id="1.10.10.10">
    <property type="entry name" value="Winged helix-like DNA-binding domain superfamily/Winged helix DNA-binding domain"/>
    <property type="match status" value="1"/>
</dbReference>
<dbReference type="SUPFAM" id="SSF53098">
    <property type="entry name" value="Ribonuclease H-like"/>
    <property type="match status" value="1"/>
</dbReference>
<evidence type="ECO:0000313" key="7">
    <source>
        <dbReference type="EMBL" id="CAH0103875.1"/>
    </source>
</evidence>
<dbReference type="SUPFAM" id="SSF56672">
    <property type="entry name" value="DNA/RNA polymerases"/>
    <property type="match status" value="1"/>
</dbReference>
<comment type="caution">
    <text evidence="7">The sequence shown here is derived from an EMBL/GenBank/DDBJ whole genome shotgun (WGS) entry which is preliminary data.</text>
</comment>
<evidence type="ECO:0000256" key="1">
    <source>
        <dbReference type="ARBA" id="ARBA00022670"/>
    </source>
</evidence>
<dbReference type="PANTHER" id="PTHR42648:SF24">
    <property type="entry name" value="INTEGRASE CATALYTIC DOMAIN-CONTAINING PROTEIN"/>
    <property type="match status" value="1"/>
</dbReference>
<keyword evidence="8" id="KW-1185">Reference proteome</keyword>
<dbReference type="InterPro" id="IPR036388">
    <property type="entry name" value="WH-like_DNA-bd_sf"/>
</dbReference>
<evidence type="ECO:0000259" key="6">
    <source>
        <dbReference type="PROSITE" id="PS50994"/>
    </source>
</evidence>
<dbReference type="PANTHER" id="PTHR42648">
    <property type="entry name" value="TRANSPOSASE, PUTATIVE-RELATED"/>
    <property type="match status" value="1"/>
</dbReference>
<dbReference type="Pfam" id="PF22936">
    <property type="entry name" value="Pol_BBD"/>
    <property type="match status" value="1"/>
</dbReference>
<dbReference type="InterPro" id="IPR036397">
    <property type="entry name" value="RNaseH_sf"/>
</dbReference>
<dbReference type="InterPro" id="IPR001584">
    <property type="entry name" value="Integrase_cat-core"/>
</dbReference>
<evidence type="ECO:0000256" key="4">
    <source>
        <dbReference type="ARBA" id="ARBA00022801"/>
    </source>
</evidence>
<dbReference type="CDD" id="cd09272">
    <property type="entry name" value="RNase_HI_RT_Ty1"/>
    <property type="match status" value="1"/>
</dbReference>
<organism evidence="7 8">
    <name type="scientific">Daphnia galeata</name>
    <dbReference type="NCBI Taxonomy" id="27404"/>
    <lineage>
        <taxon>Eukaryota</taxon>
        <taxon>Metazoa</taxon>
        <taxon>Ecdysozoa</taxon>
        <taxon>Arthropoda</taxon>
        <taxon>Crustacea</taxon>
        <taxon>Branchiopoda</taxon>
        <taxon>Diplostraca</taxon>
        <taxon>Cladocera</taxon>
        <taxon>Anomopoda</taxon>
        <taxon>Daphniidae</taxon>
        <taxon>Daphnia</taxon>
    </lineage>
</organism>
<dbReference type="InterPro" id="IPR043502">
    <property type="entry name" value="DNA/RNA_pol_sf"/>
</dbReference>
<accession>A0A8J2RPB7</accession>
<keyword evidence="3" id="KW-0064">Aspartyl protease</keyword>
<dbReference type="GO" id="GO:0004190">
    <property type="term" value="F:aspartic-type endopeptidase activity"/>
    <property type="evidence" value="ECO:0007669"/>
    <property type="project" value="UniProtKB-KW"/>
</dbReference>
<evidence type="ECO:0000313" key="8">
    <source>
        <dbReference type="Proteomes" id="UP000789390"/>
    </source>
</evidence>
<dbReference type="InterPro" id="IPR054722">
    <property type="entry name" value="PolX-like_BBD"/>
</dbReference>
<dbReference type="Pfam" id="PF14223">
    <property type="entry name" value="Retrotran_gag_2"/>
    <property type="match status" value="1"/>
</dbReference>
<evidence type="ECO:0000256" key="2">
    <source>
        <dbReference type="ARBA" id="ARBA00022723"/>
    </source>
</evidence>
<dbReference type="EMBL" id="CAKKLH010000118">
    <property type="protein sequence ID" value="CAH0103875.1"/>
    <property type="molecule type" value="Genomic_DNA"/>
</dbReference>
<keyword evidence="2" id="KW-0479">Metal-binding</keyword>
<reference evidence="7" key="1">
    <citation type="submission" date="2021-11" db="EMBL/GenBank/DDBJ databases">
        <authorList>
            <person name="Schell T."/>
        </authorList>
    </citation>
    <scope>NUCLEOTIDE SEQUENCE</scope>
    <source>
        <strain evidence="7">M5</strain>
    </source>
</reference>
<feature type="compositionally biased region" description="Low complexity" evidence="5">
    <location>
        <begin position="802"/>
        <end position="813"/>
    </location>
</feature>
<feature type="region of interest" description="Disordered" evidence="5">
    <location>
        <begin position="796"/>
        <end position="832"/>
    </location>
</feature>